<accession>A0A6H1TW82</accession>
<protein>
    <submittedName>
        <fullName evidence="2">DUF2808 domain-containing protein</fullName>
    </submittedName>
</protein>
<gene>
    <name evidence="2" type="ORF">HCG48_09030</name>
</gene>
<reference evidence="2 3" key="1">
    <citation type="submission" date="2020-04" db="EMBL/GenBank/DDBJ databases">
        <authorList>
            <person name="Basu S."/>
            <person name="Maruthanayagam V."/>
            <person name="Chakraborty S."/>
            <person name="Pramanik A."/>
            <person name="Mukherjee J."/>
            <person name="Brink B."/>
        </authorList>
    </citation>
    <scope>NUCLEOTIDE SEQUENCE [LARGE SCALE GENOMIC DNA]</scope>
    <source>
        <strain evidence="2 3">AP17</strain>
    </source>
</reference>
<keyword evidence="3" id="KW-1185">Reference proteome</keyword>
<dbReference type="Pfam" id="PF10989">
    <property type="entry name" value="DUF2808"/>
    <property type="match status" value="1"/>
</dbReference>
<dbReference type="KEGG" id="oxy:HCG48_09030"/>
<evidence type="ECO:0000256" key="1">
    <source>
        <dbReference type="SAM" id="SignalP"/>
    </source>
</evidence>
<proteinExistence type="predicted"/>
<keyword evidence="1" id="KW-0732">Signal</keyword>
<evidence type="ECO:0000313" key="2">
    <source>
        <dbReference type="EMBL" id="QIZ70705.1"/>
    </source>
</evidence>
<dbReference type="EMBL" id="CP051167">
    <property type="protein sequence ID" value="QIZ70705.1"/>
    <property type="molecule type" value="Genomic_DNA"/>
</dbReference>
<dbReference type="Proteomes" id="UP000500857">
    <property type="component" value="Chromosome"/>
</dbReference>
<name>A0A6H1TW82_9CYAN</name>
<evidence type="ECO:0000313" key="3">
    <source>
        <dbReference type="Proteomes" id="UP000500857"/>
    </source>
</evidence>
<sequence length="186" mass="19946">MQRLTRLFSPSSLLATLAIGLGSLGAIATPASAVELPDGTIAFEAPPRFVSLSANHPCASVPSNYYFTLEVPESAGEALKQVTITQPEGAEALDFNFDASVACEGGRGGRKIALERMNSDPNNDRSWTFSFDRAIEPGEKVTIRLHTDRNPELDGFYLFGVTAFPEGEQVRGQFLGLHQLSLDGGS</sequence>
<feature type="chain" id="PRO_5026188908" evidence="1">
    <location>
        <begin position="29"/>
        <end position="186"/>
    </location>
</feature>
<dbReference type="InterPro" id="IPR021256">
    <property type="entry name" value="DUF2808"/>
</dbReference>
<dbReference type="RefSeq" id="WP_168568860.1">
    <property type="nucleotide sequence ID" value="NZ_CP051167.1"/>
</dbReference>
<dbReference type="AlphaFoldDB" id="A0A6H1TW82"/>
<feature type="signal peptide" evidence="1">
    <location>
        <begin position="1"/>
        <end position="28"/>
    </location>
</feature>
<organism evidence="2 3">
    <name type="scientific">Oxynema aestuarii AP17</name>
    <dbReference type="NCBI Taxonomy" id="2064643"/>
    <lineage>
        <taxon>Bacteria</taxon>
        <taxon>Bacillati</taxon>
        <taxon>Cyanobacteriota</taxon>
        <taxon>Cyanophyceae</taxon>
        <taxon>Oscillatoriophycideae</taxon>
        <taxon>Oscillatoriales</taxon>
        <taxon>Oscillatoriaceae</taxon>
        <taxon>Oxynema</taxon>
        <taxon>Oxynema aestuarii</taxon>
    </lineage>
</organism>